<feature type="transmembrane region" description="Helical" evidence="12">
    <location>
        <begin position="30"/>
        <end position="50"/>
    </location>
</feature>
<evidence type="ECO:0000256" key="6">
    <source>
        <dbReference type="ARBA" id="ARBA00022741"/>
    </source>
</evidence>
<keyword evidence="9 12" id="KW-1133">Transmembrane helix</keyword>
<accession>A0ABM9B9X6</accession>
<keyword evidence="15" id="KW-1185">Reference proteome</keyword>
<keyword evidence="7" id="KW-0418">Kinase</keyword>
<evidence type="ECO:0000256" key="9">
    <source>
        <dbReference type="ARBA" id="ARBA00022989"/>
    </source>
</evidence>
<evidence type="ECO:0000313" key="14">
    <source>
        <dbReference type="EMBL" id="CAH1055298.1"/>
    </source>
</evidence>
<evidence type="ECO:0000313" key="15">
    <source>
        <dbReference type="Proteomes" id="UP000838749"/>
    </source>
</evidence>
<evidence type="ECO:0000256" key="4">
    <source>
        <dbReference type="ARBA" id="ARBA00022679"/>
    </source>
</evidence>
<feature type="domain" description="HAMP" evidence="13">
    <location>
        <begin position="346"/>
        <end position="398"/>
    </location>
</feature>
<keyword evidence="10" id="KW-0902">Two-component regulatory system</keyword>
<comment type="subcellular location">
    <subcellularLocation>
        <location evidence="1">Cell membrane</location>
        <topology evidence="1">Multi-pass membrane protein</topology>
    </subcellularLocation>
</comment>
<proteinExistence type="predicted"/>
<dbReference type="PROSITE" id="PS50885">
    <property type="entry name" value="HAMP"/>
    <property type="match status" value="1"/>
</dbReference>
<dbReference type="InterPro" id="IPR036890">
    <property type="entry name" value="HATPase_C_sf"/>
</dbReference>
<dbReference type="CDD" id="cd06225">
    <property type="entry name" value="HAMP"/>
    <property type="match status" value="1"/>
</dbReference>
<evidence type="ECO:0000256" key="2">
    <source>
        <dbReference type="ARBA" id="ARBA00022475"/>
    </source>
</evidence>
<evidence type="ECO:0000256" key="5">
    <source>
        <dbReference type="ARBA" id="ARBA00022692"/>
    </source>
</evidence>
<keyword evidence="4" id="KW-0808">Transferase</keyword>
<dbReference type="Gene3D" id="6.10.340.10">
    <property type="match status" value="1"/>
</dbReference>
<organism evidence="14 15">
    <name type="scientific">Paenibacillus pseudetheri</name>
    <dbReference type="NCBI Taxonomy" id="2897682"/>
    <lineage>
        <taxon>Bacteria</taxon>
        <taxon>Bacillati</taxon>
        <taxon>Bacillota</taxon>
        <taxon>Bacilli</taxon>
        <taxon>Bacillales</taxon>
        <taxon>Paenibacillaceae</taxon>
        <taxon>Paenibacillus</taxon>
    </lineage>
</organism>
<dbReference type="InterPro" id="IPR050640">
    <property type="entry name" value="Bact_2-comp_sensor_kinase"/>
</dbReference>
<evidence type="ECO:0000256" key="1">
    <source>
        <dbReference type="ARBA" id="ARBA00004651"/>
    </source>
</evidence>
<dbReference type="InterPro" id="IPR010559">
    <property type="entry name" value="Sig_transdc_His_kin_internal"/>
</dbReference>
<evidence type="ECO:0000256" key="7">
    <source>
        <dbReference type="ARBA" id="ARBA00022777"/>
    </source>
</evidence>
<gene>
    <name evidence="14" type="ORF">PAECIP111894_01450</name>
</gene>
<dbReference type="EMBL" id="CAKMAB010000006">
    <property type="protein sequence ID" value="CAH1055298.1"/>
    <property type="molecule type" value="Genomic_DNA"/>
</dbReference>
<keyword evidence="8" id="KW-0067">ATP-binding</keyword>
<dbReference type="InterPro" id="IPR003660">
    <property type="entry name" value="HAMP_dom"/>
</dbReference>
<sequence length="636" mass="74229">MYRVNRRERARALWHSFSYWWGRRSLQSRLIAAYVFIILGPCLLVSVYFYESINNTYLRDAVEKNDYLLQMEKLHIYNQVEAMERAAQMAYSDADVEDFLANETEPQLVDLINFNTNAYVNMTRIQFNNPNIAHLRLYSRSNKVHEIWPIIFREERVSSKPWFQKALQMKGQEYWSFQKSDPDLMQRYLGSPEESLPKVSLLREKSRPADNYIGMVQVDMMLSRFTPKTYTDVRDNQTQMFLVDSELQLFTRPDHSFLQNNLKMADMIAERYKHFRKTGEWDSEYSENGKSFLLINTPLERIDAYLLNVVSMEGVMKDISRTRNLIIGANVGFITLLTLIAYVTNAFILKNLRRLTETMKRVRRGEAYTGIMIRGGGEVGELAHHFSKLMNTINTLVAQAVSKQALSKEAELRTLHNQIDAHFLYNTLENIKMLAEIENQRTISDALTSLGGMMRYNFKWSGEYVKLRDEIRHIENYIEVMNIRFEYPVKLMLHIEPRYLELEVLKMSLQPIVENSVKHAWCDEKENLQDPSVHIHISEAEGDIFIELRDNGMGLTPERLHALNEAIYAKDERCESTAEQKGTDRRTGGIGLRNVHQRLQIFYGDEYGLVVQSEAGSWTMVRLTLPKVLLTGEKQL</sequence>
<evidence type="ECO:0000256" key="8">
    <source>
        <dbReference type="ARBA" id="ARBA00022840"/>
    </source>
</evidence>
<dbReference type="Proteomes" id="UP000838749">
    <property type="component" value="Unassembled WGS sequence"/>
</dbReference>
<keyword evidence="2" id="KW-1003">Cell membrane</keyword>
<dbReference type="PANTHER" id="PTHR34220:SF11">
    <property type="entry name" value="SENSOR PROTEIN KINASE HPTS"/>
    <property type="match status" value="1"/>
</dbReference>
<evidence type="ECO:0000256" key="3">
    <source>
        <dbReference type="ARBA" id="ARBA00022553"/>
    </source>
</evidence>
<reference evidence="14" key="1">
    <citation type="submission" date="2021-12" db="EMBL/GenBank/DDBJ databases">
        <authorList>
            <person name="Criscuolo A."/>
        </authorList>
    </citation>
    <scope>NUCLEOTIDE SEQUENCE</scope>
    <source>
        <strain evidence="14">CIP111894</strain>
    </source>
</reference>
<dbReference type="Gene3D" id="3.30.565.10">
    <property type="entry name" value="Histidine kinase-like ATPase, C-terminal domain"/>
    <property type="match status" value="1"/>
</dbReference>
<feature type="transmembrane region" description="Helical" evidence="12">
    <location>
        <begin position="325"/>
        <end position="349"/>
    </location>
</feature>
<dbReference type="InterPro" id="IPR003594">
    <property type="entry name" value="HATPase_dom"/>
</dbReference>
<keyword evidence="6" id="KW-0547">Nucleotide-binding</keyword>
<evidence type="ECO:0000256" key="10">
    <source>
        <dbReference type="ARBA" id="ARBA00023012"/>
    </source>
</evidence>
<dbReference type="SUPFAM" id="SSF55874">
    <property type="entry name" value="ATPase domain of HSP90 chaperone/DNA topoisomerase II/histidine kinase"/>
    <property type="match status" value="1"/>
</dbReference>
<dbReference type="Pfam" id="PF06580">
    <property type="entry name" value="His_kinase"/>
    <property type="match status" value="1"/>
</dbReference>
<keyword evidence="11 12" id="KW-0472">Membrane</keyword>
<name>A0ABM9B9X6_9BACL</name>
<evidence type="ECO:0000256" key="11">
    <source>
        <dbReference type="ARBA" id="ARBA00023136"/>
    </source>
</evidence>
<evidence type="ECO:0000256" key="12">
    <source>
        <dbReference type="SAM" id="Phobius"/>
    </source>
</evidence>
<dbReference type="PANTHER" id="PTHR34220">
    <property type="entry name" value="SENSOR HISTIDINE KINASE YPDA"/>
    <property type="match status" value="1"/>
</dbReference>
<protein>
    <recommendedName>
        <fullName evidence="13">HAMP domain-containing protein</fullName>
    </recommendedName>
</protein>
<comment type="caution">
    <text evidence="14">The sequence shown here is derived from an EMBL/GenBank/DDBJ whole genome shotgun (WGS) entry which is preliminary data.</text>
</comment>
<dbReference type="Pfam" id="PF02518">
    <property type="entry name" value="HATPase_c"/>
    <property type="match status" value="1"/>
</dbReference>
<keyword evidence="3" id="KW-0597">Phosphoprotein</keyword>
<evidence type="ECO:0000259" key="13">
    <source>
        <dbReference type="PROSITE" id="PS50885"/>
    </source>
</evidence>
<keyword evidence="5 12" id="KW-0812">Transmembrane</keyword>